<dbReference type="OrthoDB" id="132546at2157"/>
<name>A0A0X3BJI3_9EURY</name>
<evidence type="ECO:0000256" key="1">
    <source>
        <dbReference type="SAM" id="MobiDB-lite"/>
    </source>
</evidence>
<sequence>MTPGNGDHLVVFTTSYPFSKVVESFLDRELPHLSSTFDTVTLVPRLYPPPGERLERSLPGNVSAETSIMHDAQGESTTAYYLHLILSSLASPEFYTELRRNRPMLHPAGMRKALGYLGIALDVRDWVARRVEEGGLDPARTLLYTYWFDGTALGAVLAKRDFPDIRCVSRAHGYDLYAERYTPPYMPFEEARACSLDRVYPVSEHGKGHLSAGTPRAHPASGWPGLARETPGFLHPPPETGSSGPSPAPISSR</sequence>
<feature type="compositionally biased region" description="Low complexity" evidence="1">
    <location>
        <begin position="240"/>
        <end position="253"/>
    </location>
</feature>
<dbReference type="AlphaFoldDB" id="A0A0X3BJI3"/>
<accession>A0A0X3BJI3</accession>
<proteinExistence type="predicted"/>
<gene>
    <name evidence="2" type="ORF">MMAB1_1078</name>
</gene>
<protein>
    <submittedName>
        <fullName evidence="2">Uncharacterized protein</fullName>
    </submittedName>
</protein>
<dbReference type="GeneID" id="56098532"/>
<dbReference type="RefSeq" id="WP_062262577.1">
    <property type="nucleotide sequence ID" value="NZ_LT158599.1"/>
</dbReference>
<dbReference type="EMBL" id="LT158599">
    <property type="protein sequence ID" value="CVK32292.1"/>
    <property type="molecule type" value="Genomic_DNA"/>
</dbReference>
<dbReference type="KEGG" id="mema:MMAB1_1078"/>
<evidence type="ECO:0000313" key="3">
    <source>
        <dbReference type="Proteomes" id="UP000069850"/>
    </source>
</evidence>
<dbReference type="Proteomes" id="UP000069850">
    <property type="component" value="Chromosome 1"/>
</dbReference>
<organism evidence="2 3">
    <name type="scientific">Methanoculleus bourgensis</name>
    <dbReference type="NCBI Taxonomy" id="83986"/>
    <lineage>
        <taxon>Archaea</taxon>
        <taxon>Methanobacteriati</taxon>
        <taxon>Methanobacteriota</taxon>
        <taxon>Stenosarchaea group</taxon>
        <taxon>Methanomicrobia</taxon>
        <taxon>Methanomicrobiales</taxon>
        <taxon>Methanomicrobiaceae</taxon>
        <taxon>Methanoculleus</taxon>
    </lineage>
</organism>
<reference evidence="2 3" key="1">
    <citation type="submission" date="2016-01" db="EMBL/GenBank/DDBJ databases">
        <authorList>
            <person name="Manzoor S."/>
        </authorList>
    </citation>
    <scope>NUCLEOTIDE SEQUENCE [LARGE SCALE GENOMIC DNA]</scope>
    <source>
        <strain evidence="2">Methanoculleus sp MAB1</strain>
    </source>
</reference>
<evidence type="ECO:0000313" key="2">
    <source>
        <dbReference type="EMBL" id="CVK32292.1"/>
    </source>
</evidence>
<feature type="region of interest" description="Disordered" evidence="1">
    <location>
        <begin position="205"/>
        <end position="253"/>
    </location>
</feature>